<proteinExistence type="predicted"/>
<name>A0A3B0XEU9_9ZZZZ</name>
<sequence length="29" mass="3106">TSKEITALGAAYEISQNREISIPTDALIT</sequence>
<protein>
    <submittedName>
        <fullName evidence="1">Uncharacterized protein</fullName>
    </submittedName>
</protein>
<accession>A0A3B0XEU9</accession>
<reference evidence="1" key="1">
    <citation type="submission" date="2018-06" db="EMBL/GenBank/DDBJ databases">
        <authorList>
            <person name="Zhirakovskaya E."/>
        </authorList>
    </citation>
    <scope>NUCLEOTIDE SEQUENCE</scope>
</reference>
<dbReference type="AlphaFoldDB" id="A0A3B0XEU9"/>
<gene>
    <name evidence="1" type="ORF">MNBD_GAMMA07-1506</name>
</gene>
<evidence type="ECO:0000313" key="1">
    <source>
        <dbReference type="EMBL" id="VAW55146.1"/>
    </source>
</evidence>
<dbReference type="EMBL" id="UOFF01000080">
    <property type="protein sequence ID" value="VAW55146.1"/>
    <property type="molecule type" value="Genomic_DNA"/>
</dbReference>
<organism evidence="1">
    <name type="scientific">hydrothermal vent metagenome</name>
    <dbReference type="NCBI Taxonomy" id="652676"/>
    <lineage>
        <taxon>unclassified sequences</taxon>
        <taxon>metagenomes</taxon>
        <taxon>ecological metagenomes</taxon>
    </lineage>
</organism>
<feature type="non-terminal residue" evidence="1">
    <location>
        <position position="1"/>
    </location>
</feature>